<dbReference type="EMBL" id="MFKV01000021">
    <property type="protein sequence ID" value="OGG50036.1"/>
    <property type="molecule type" value="Genomic_DNA"/>
</dbReference>
<organism evidence="1 2">
    <name type="scientific">Candidatus Kaiserbacteria bacterium RIFCSPHIGHO2_01_FULL_54_36</name>
    <dbReference type="NCBI Taxonomy" id="1798482"/>
    <lineage>
        <taxon>Bacteria</taxon>
        <taxon>Candidatus Kaiseribacteriota</taxon>
    </lineage>
</organism>
<sequence>MSKPTLPQAISLLSRVQDKDLSLARLEAHFDTGLISDLLDVDPRKVNRAEFRKVIGHPDAHPALVEEPKLEPTIIELGEFTVNYDETIAKKLKGIKDPKAIGWRTDWATDEKFPDARKGTKLYKASAVHFGRLMPDEDVEQWCKDNKKIRATPKEGIDIANVSPRPKLDNVMPLALAGQFFVDARRNRDALCFYRDVAKRYLGNVWLNPGEQWTDYWWFLVLEELPSAA</sequence>
<gene>
    <name evidence="1" type="ORF">A2763_03775</name>
</gene>
<name>A0A1F6CLA9_9BACT</name>
<evidence type="ECO:0000313" key="1">
    <source>
        <dbReference type="EMBL" id="OGG50036.1"/>
    </source>
</evidence>
<reference evidence="1 2" key="1">
    <citation type="journal article" date="2016" name="Nat. Commun.">
        <title>Thousands of microbial genomes shed light on interconnected biogeochemical processes in an aquifer system.</title>
        <authorList>
            <person name="Anantharaman K."/>
            <person name="Brown C.T."/>
            <person name="Hug L.A."/>
            <person name="Sharon I."/>
            <person name="Castelle C.J."/>
            <person name="Probst A.J."/>
            <person name="Thomas B.C."/>
            <person name="Singh A."/>
            <person name="Wilkins M.J."/>
            <person name="Karaoz U."/>
            <person name="Brodie E.L."/>
            <person name="Williams K.H."/>
            <person name="Hubbard S.S."/>
            <person name="Banfield J.F."/>
        </authorList>
    </citation>
    <scope>NUCLEOTIDE SEQUENCE [LARGE SCALE GENOMIC DNA]</scope>
</reference>
<proteinExistence type="predicted"/>
<comment type="caution">
    <text evidence="1">The sequence shown here is derived from an EMBL/GenBank/DDBJ whole genome shotgun (WGS) entry which is preliminary data.</text>
</comment>
<dbReference type="AlphaFoldDB" id="A0A1F6CLA9"/>
<protein>
    <submittedName>
        <fullName evidence="1">Uncharacterized protein</fullName>
    </submittedName>
</protein>
<evidence type="ECO:0000313" key="2">
    <source>
        <dbReference type="Proteomes" id="UP000178370"/>
    </source>
</evidence>
<accession>A0A1F6CLA9</accession>
<dbReference type="Proteomes" id="UP000178370">
    <property type="component" value="Unassembled WGS sequence"/>
</dbReference>
<dbReference type="STRING" id="1798482.A2763_03775"/>